<dbReference type="GO" id="GO:0044550">
    <property type="term" value="P:secondary metabolite biosynthetic process"/>
    <property type="evidence" value="ECO:0007669"/>
    <property type="project" value="UniProtKB-ARBA"/>
</dbReference>
<accession>A0AAP0R0K8</accession>
<dbReference type="PROSITE" id="PS00086">
    <property type="entry name" value="CYTOCHROME_P450"/>
    <property type="match status" value="1"/>
</dbReference>
<protein>
    <recommendedName>
        <fullName evidence="12">Cytochrome P450</fullName>
    </recommendedName>
</protein>
<dbReference type="InterPro" id="IPR036396">
    <property type="entry name" value="Cyt_P450_sf"/>
</dbReference>
<dbReference type="InterPro" id="IPR001128">
    <property type="entry name" value="Cyt_P450"/>
</dbReference>
<dbReference type="InterPro" id="IPR002401">
    <property type="entry name" value="Cyt_P450_E_grp-I"/>
</dbReference>
<gene>
    <name evidence="10" type="ORF">WN944_022720</name>
</gene>
<dbReference type="GO" id="GO:0004497">
    <property type="term" value="F:monooxygenase activity"/>
    <property type="evidence" value="ECO:0007669"/>
    <property type="project" value="UniProtKB-KW"/>
</dbReference>
<evidence type="ECO:0008006" key="12">
    <source>
        <dbReference type="Google" id="ProtNLM"/>
    </source>
</evidence>
<dbReference type="PANTHER" id="PTHR47944:SF4">
    <property type="entry name" value="OS09G0441700 PROTEIN"/>
    <property type="match status" value="1"/>
</dbReference>
<comment type="cofactor">
    <cofactor evidence="1 8">
        <name>heme</name>
        <dbReference type="ChEBI" id="CHEBI:30413"/>
    </cofactor>
</comment>
<name>A0AAP0R0K8_9ROSI</name>
<dbReference type="AlphaFoldDB" id="A0AAP0R0K8"/>
<dbReference type="InterPro" id="IPR017972">
    <property type="entry name" value="Cyt_P450_CS"/>
</dbReference>
<organism evidence="10 11">
    <name type="scientific">Citrus x changshan-huyou</name>
    <dbReference type="NCBI Taxonomy" id="2935761"/>
    <lineage>
        <taxon>Eukaryota</taxon>
        <taxon>Viridiplantae</taxon>
        <taxon>Streptophyta</taxon>
        <taxon>Embryophyta</taxon>
        <taxon>Tracheophyta</taxon>
        <taxon>Spermatophyta</taxon>
        <taxon>Magnoliopsida</taxon>
        <taxon>eudicotyledons</taxon>
        <taxon>Gunneridae</taxon>
        <taxon>Pentapetalae</taxon>
        <taxon>rosids</taxon>
        <taxon>malvids</taxon>
        <taxon>Sapindales</taxon>
        <taxon>Rutaceae</taxon>
        <taxon>Aurantioideae</taxon>
        <taxon>Citrus</taxon>
    </lineage>
</organism>
<reference evidence="10 11" key="1">
    <citation type="submission" date="2024-05" db="EMBL/GenBank/DDBJ databases">
        <title>Haplotype-resolved chromosome-level genome assembly of Huyou (Citrus changshanensis).</title>
        <authorList>
            <person name="Miao C."/>
            <person name="Chen W."/>
            <person name="Wu Y."/>
            <person name="Wang L."/>
            <person name="Zhao S."/>
            <person name="Grierson D."/>
            <person name="Xu C."/>
            <person name="Chen K."/>
        </authorList>
    </citation>
    <scope>NUCLEOTIDE SEQUENCE [LARGE SCALE GENOMIC DNA]</scope>
    <source>
        <strain evidence="10">01-14</strain>
        <tissue evidence="10">Leaf</tissue>
    </source>
</reference>
<evidence type="ECO:0000256" key="1">
    <source>
        <dbReference type="ARBA" id="ARBA00001971"/>
    </source>
</evidence>
<evidence type="ECO:0000256" key="8">
    <source>
        <dbReference type="PIRSR" id="PIRSR602401-1"/>
    </source>
</evidence>
<keyword evidence="11" id="KW-1185">Reference proteome</keyword>
<evidence type="ECO:0000256" key="2">
    <source>
        <dbReference type="ARBA" id="ARBA00010617"/>
    </source>
</evidence>
<dbReference type="Gene3D" id="1.10.630.10">
    <property type="entry name" value="Cytochrome P450"/>
    <property type="match status" value="2"/>
</dbReference>
<evidence type="ECO:0000256" key="5">
    <source>
        <dbReference type="ARBA" id="ARBA00023002"/>
    </source>
</evidence>
<dbReference type="PRINTS" id="PR00463">
    <property type="entry name" value="EP450I"/>
</dbReference>
<evidence type="ECO:0000256" key="9">
    <source>
        <dbReference type="RuleBase" id="RU000461"/>
    </source>
</evidence>
<dbReference type="PANTHER" id="PTHR47944">
    <property type="entry name" value="CYTOCHROME P450 98A9"/>
    <property type="match status" value="1"/>
</dbReference>
<feature type="binding site" description="axial binding residue" evidence="8">
    <location>
        <position position="215"/>
    </location>
    <ligand>
        <name>heme</name>
        <dbReference type="ChEBI" id="CHEBI:30413"/>
    </ligand>
    <ligandPart>
        <name>Fe</name>
        <dbReference type="ChEBI" id="CHEBI:18248"/>
    </ligandPart>
</feature>
<dbReference type="EMBL" id="JBCGBO010000001">
    <property type="protein sequence ID" value="KAK9229754.1"/>
    <property type="molecule type" value="Genomic_DNA"/>
</dbReference>
<evidence type="ECO:0000313" key="11">
    <source>
        <dbReference type="Proteomes" id="UP001428341"/>
    </source>
</evidence>
<keyword evidence="7 9" id="KW-0503">Monooxygenase</keyword>
<sequence length="230" mass="26338">MELFSAKRLKSYEYTRVEELKLLLKYLYESSGKPIVLKDHLADEFKEMANEFVALNGVIRDSIPWIRFSDLVGNMRRMKTVAKKFDMFLEHAIDEHNVRRKGENYVTSDMVDVLLELADAPNLEVKLEREGVKGFIVAFAELVKNPEILSKATEELERVIGKDAQVLVNTWSIERDPALWENPNEFCPKIFLGKSINVEGNDFEFLPFGAGRRMCPGYSDGLKLIVTVMG</sequence>
<dbReference type="GO" id="GO:0016705">
    <property type="term" value="F:oxidoreductase activity, acting on paired donors, with incorporation or reduction of molecular oxygen"/>
    <property type="evidence" value="ECO:0007669"/>
    <property type="project" value="InterPro"/>
</dbReference>
<keyword evidence="5 9" id="KW-0560">Oxidoreductase</keyword>
<dbReference type="Proteomes" id="UP001428341">
    <property type="component" value="Unassembled WGS sequence"/>
</dbReference>
<keyword evidence="6 8" id="KW-0408">Iron</keyword>
<evidence type="ECO:0000256" key="3">
    <source>
        <dbReference type="ARBA" id="ARBA00022617"/>
    </source>
</evidence>
<dbReference type="SUPFAM" id="SSF48264">
    <property type="entry name" value="Cytochrome P450"/>
    <property type="match status" value="1"/>
</dbReference>
<proteinExistence type="inferred from homology"/>
<keyword evidence="4 8" id="KW-0479">Metal-binding</keyword>
<keyword evidence="3 8" id="KW-0349">Heme</keyword>
<dbReference type="GO" id="GO:0020037">
    <property type="term" value="F:heme binding"/>
    <property type="evidence" value="ECO:0007669"/>
    <property type="project" value="InterPro"/>
</dbReference>
<dbReference type="GO" id="GO:0005506">
    <property type="term" value="F:iron ion binding"/>
    <property type="evidence" value="ECO:0007669"/>
    <property type="project" value="InterPro"/>
</dbReference>
<dbReference type="Pfam" id="PF00067">
    <property type="entry name" value="p450"/>
    <property type="match status" value="1"/>
</dbReference>
<evidence type="ECO:0000313" key="10">
    <source>
        <dbReference type="EMBL" id="KAK9229754.1"/>
    </source>
</evidence>
<evidence type="ECO:0000256" key="6">
    <source>
        <dbReference type="ARBA" id="ARBA00023004"/>
    </source>
</evidence>
<comment type="caution">
    <text evidence="10">The sequence shown here is derived from an EMBL/GenBank/DDBJ whole genome shotgun (WGS) entry which is preliminary data.</text>
</comment>
<evidence type="ECO:0000256" key="7">
    <source>
        <dbReference type="ARBA" id="ARBA00023033"/>
    </source>
</evidence>
<comment type="similarity">
    <text evidence="2 9">Belongs to the cytochrome P450 family.</text>
</comment>
<evidence type="ECO:0000256" key="4">
    <source>
        <dbReference type="ARBA" id="ARBA00022723"/>
    </source>
</evidence>